<protein>
    <recommendedName>
        <fullName evidence="2">AbiEi antitoxin N-terminal domain-containing protein</fullName>
    </recommendedName>
</protein>
<evidence type="ECO:0000259" key="2">
    <source>
        <dbReference type="Pfam" id="PF13338"/>
    </source>
</evidence>
<gene>
    <name evidence="3" type="ORF">SDC9_45175</name>
</gene>
<dbReference type="EMBL" id="VSSQ01000639">
    <property type="protein sequence ID" value="MPL98963.1"/>
    <property type="molecule type" value="Genomic_DNA"/>
</dbReference>
<feature type="compositionally biased region" description="Basic and acidic residues" evidence="1">
    <location>
        <begin position="1"/>
        <end position="19"/>
    </location>
</feature>
<dbReference type="AlphaFoldDB" id="A0A644W951"/>
<feature type="domain" description="AbiEi antitoxin N-terminal" evidence="2">
    <location>
        <begin position="34"/>
        <end position="79"/>
    </location>
</feature>
<reference evidence="3" key="1">
    <citation type="submission" date="2019-08" db="EMBL/GenBank/DDBJ databases">
        <authorList>
            <person name="Kucharzyk K."/>
            <person name="Murdoch R.W."/>
            <person name="Higgins S."/>
            <person name="Loffler F."/>
        </authorList>
    </citation>
    <scope>NUCLEOTIDE SEQUENCE</scope>
</reference>
<name>A0A644W951_9ZZZZ</name>
<organism evidence="3">
    <name type="scientific">bioreactor metagenome</name>
    <dbReference type="NCBI Taxonomy" id="1076179"/>
    <lineage>
        <taxon>unclassified sequences</taxon>
        <taxon>metagenomes</taxon>
        <taxon>ecological metagenomes</taxon>
    </lineage>
</organism>
<dbReference type="Pfam" id="PF13338">
    <property type="entry name" value="AbiEi_4"/>
    <property type="match status" value="1"/>
</dbReference>
<feature type="region of interest" description="Disordered" evidence="1">
    <location>
        <begin position="1"/>
        <end position="25"/>
    </location>
</feature>
<comment type="caution">
    <text evidence="3">The sequence shown here is derived from an EMBL/GenBank/DDBJ whole genome shotgun (WGS) entry which is preliminary data.</text>
</comment>
<dbReference type="InterPro" id="IPR025159">
    <property type="entry name" value="AbiEi_N"/>
</dbReference>
<evidence type="ECO:0000313" key="3">
    <source>
        <dbReference type="EMBL" id="MPL98963.1"/>
    </source>
</evidence>
<accession>A0A644W951</accession>
<evidence type="ECO:0000256" key="1">
    <source>
        <dbReference type="SAM" id="MobiDB-lite"/>
    </source>
</evidence>
<proteinExistence type="predicted"/>
<sequence>MKDGNSKSKKRNDSGDSKRLNPKIGNKQIDEAVKDVVNEQSGIFHVKDLTAQGIHPEQFKRYIKKSGKIEKVGHGMYVRADEFTDEFQLLQTRFNKGIFSYETALYLHDLTDVTPFDYHMTFPQGYNNKRLTESGVISSFAVPERYNLGISEKQSPSENIIRVYDVEKTLCDIYNPRHKADKDVQLMALKRYMKRKDKNLSRLMGYAKILKVDKILRPFLEALL</sequence>